<sequence>MSRFASTVEFYERFRAPYPAIFFEEVATALDITPEKSLIDLGTGPGLIALGFAPYAGAITAVDPEPAMLALARQASARASRPVAFVEGTAESLPAGLGPFEFVTIGRALHWMDPAPTRTVLDRLVVPAGAIAICASSTAKDGRNTWLEAYDALRVRWGQAKPDRSSKIDLPAFFAGTRFAVSEKIVVLTEQTIPVEDLVHRILSFSSTSPAILGDRVDAVLEEARGVLAPFGQDGRIIETVESTATIIR</sequence>
<dbReference type="CDD" id="cd02440">
    <property type="entry name" value="AdoMet_MTases"/>
    <property type="match status" value="1"/>
</dbReference>
<evidence type="ECO:0000256" key="1">
    <source>
        <dbReference type="ARBA" id="ARBA00022603"/>
    </source>
</evidence>
<dbReference type="Proteomes" id="UP001156882">
    <property type="component" value="Unassembled WGS sequence"/>
</dbReference>
<dbReference type="GO" id="GO:0032259">
    <property type="term" value="P:methylation"/>
    <property type="evidence" value="ECO:0007669"/>
    <property type="project" value="UniProtKB-KW"/>
</dbReference>
<dbReference type="PANTHER" id="PTHR44942">
    <property type="entry name" value="METHYLTRANSF_11 DOMAIN-CONTAINING PROTEIN"/>
    <property type="match status" value="1"/>
</dbReference>
<feature type="domain" description="Methyltransferase" evidence="3">
    <location>
        <begin position="39"/>
        <end position="123"/>
    </location>
</feature>
<proteinExistence type="predicted"/>
<dbReference type="GO" id="GO:0008168">
    <property type="term" value="F:methyltransferase activity"/>
    <property type="evidence" value="ECO:0007669"/>
    <property type="project" value="UniProtKB-KW"/>
</dbReference>
<keyword evidence="2" id="KW-0808">Transferase</keyword>
<protein>
    <submittedName>
        <fullName evidence="4">Methyltransferase</fullName>
    </submittedName>
</protein>
<name>A0ABQ6CKS5_9HYPH</name>
<dbReference type="RefSeq" id="WP_284312220.1">
    <property type="nucleotide sequence ID" value="NZ_BSPC01000022.1"/>
</dbReference>
<dbReference type="InterPro" id="IPR051052">
    <property type="entry name" value="Diverse_substrate_MTase"/>
</dbReference>
<gene>
    <name evidence="4" type="ORF">GCM10007874_23360</name>
</gene>
<comment type="caution">
    <text evidence="4">The sequence shown here is derived from an EMBL/GenBank/DDBJ whole genome shotgun (WGS) entry which is preliminary data.</text>
</comment>
<dbReference type="SUPFAM" id="SSF53335">
    <property type="entry name" value="S-adenosyl-L-methionine-dependent methyltransferases"/>
    <property type="match status" value="1"/>
</dbReference>
<evidence type="ECO:0000256" key="2">
    <source>
        <dbReference type="ARBA" id="ARBA00022679"/>
    </source>
</evidence>
<evidence type="ECO:0000313" key="4">
    <source>
        <dbReference type="EMBL" id="GLS19319.1"/>
    </source>
</evidence>
<accession>A0ABQ6CKS5</accession>
<reference evidence="5" key="1">
    <citation type="journal article" date="2019" name="Int. J. Syst. Evol. Microbiol.">
        <title>The Global Catalogue of Microorganisms (GCM) 10K type strain sequencing project: providing services to taxonomists for standard genome sequencing and annotation.</title>
        <authorList>
            <consortium name="The Broad Institute Genomics Platform"/>
            <consortium name="The Broad Institute Genome Sequencing Center for Infectious Disease"/>
            <person name="Wu L."/>
            <person name="Ma J."/>
        </authorList>
    </citation>
    <scope>NUCLEOTIDE SEQUENCE [LARGE SCALE GENOMIC DNA]</scope>
    <source>
        <strain evidence="5">NBRC 101365</strain>
    </source>
</reference>
<evidence type="ECO:0000313" key="5">
    <source>
        <dbReference type="Proteomes" id="UP001156882"/>
    </source>
</evidence>
<keyword evidence="1 4" id="KW-0489">Methyltransferase</keyword>
<dbReference type="Gene3D" id="3.40.50.150">
    <property type="entry name" value="Vaccinia Virus protein VP39"/>
    <property type="match status" value="1"/>
</dbReference>
<dbReference type="InterPro" id="IPR041698">
    <property type="entry name" value="Methyltransf_25"/>
</dbReference>
<dbReference type="Pfam" id="PF13649">
    <property type="entry name" value="Methyltransf_25"/>
    <property type="match status" value="1"/>
</dbReference>
<keyword evidence="5" id="KW-1185">Reference proteome</keyword>
<evidence type="ECO:0000259" key="3">
    <source>
        <dbReference type="Pfam" id="PF13649"/>
    </source>
</evidence>
<organism evidence="4 5">
    <name type="scientific">Labrys miyagiensis</name>
    <dbReference type="NCBI Taxonomy" id="346912"/>
    <lineage>
        <taxon>Bacteria</taxon>
        <taxon>Pseudomonadati</taxon>
        <taxon>Pseudomonadota</taxon>
        <taxon>Alphaproteobacteria</taxon>
        <taxon>Hyphomicrobiales</taxon>
        <taxon>Xanthobacteraceae</taxon>
        <taxon>Labrys</taxon>
    </lineage>
</organism>
<dbReference type="EMBL" id="BSPC01000022">
    <property type="protein sequence ID" value="GLS19319.1"/>
    <property type="molecule type" value="Genomic_DNA"/>
</dbReference>
<dbReference type="InterPro" id="IPR029063">
    <property type="entry name" value="SAM-dependent_MTases_sf"/>
</dbReference>
<dbReference type="PANTHER" id="PTHR44942:SF4">
    <property type="entry name" value="METHYLTRANSFERASE TYPE 11 DOMAIN-CONTAINING PROTEIN"/>
    <property type="match status" value="1"/>
</dbReference>